<name>A0ABD3J9G9_EUCGL</name>
<sequence length="135" mass="15553">MLSSKLHENQPQKSTADNASYRPFLRKRVLGRKTQTNRLENPEQQADQETPPRTTHSRKDPDATPLRSPECKTGQMQRAQISQIDETQQSLYLFYCPGRTYRAGEPGILKFPCGTRRRRKLLGRREGERNGGRVV</sequence>
<dbReference type="EMBL" id="JBJKBG010000009">
    <property type="protein sequence ID" value="KAL3723484.1"/>
    <property type="molecule type" value="Genomic_DNA"/>
</dbReference>
<dbReference type="AlphaFoldDB" id="A0ABD3J9G9"/>
<proteinExistence type="predicted"/>
<feature type="compositionally biased region" description="Polar residues" evidence="1">
    <location>
        <begin position="74"/>
        <end position="83"/>
    </location>
</feature>
<keyword evidence="3" id="KW-1185">Reference proteome</keyword>
<evidence type="ECO:0000256" key="1">
    <source>
        <dbReference type="SAM" id="MobiDB-lite"/>
    </source>
</evidence>
<evidence type="ECO:0000313" key="3">
    <source>
        <dbReference type="Proteomes" id="UP001634007"/>
    </source>
</evidence>
<evidence type="ECO:0000313" key="2">
    <source>
        <dbReference type="EMBL" id="KAL3723484.1"/>
    </source>
</evidence>
<protein>
    <submittedName>
        <fullName evidence="2">Uncharacterized protein</fullName>
    </submittedName>
</protein>
<comment type="caution">
    <text evidence="2">The sequence shown here is derived from an EMBL/GenBank/DDBJ whole genome shotgun (WGS) entry which is preliminary data.</text>
</comment>
<feature type="region of interest" description="Disordered" evidence="1">
    <location>
        <begin position="1"/>
        <end position="83"/>
    </location>
</feature>
<organism evidence="2 3">
    <name type="scientific">Eucalyptus globulus</name>
    <name type="common">Tasmanian blue gum</name>
    <dbReference type="NCBI Taxonomy" id="34317"/>
    <lineage>
        <taxon>Eukaryota</taxon>
        <taxon>Viridiplantae</taxon>
        <taxon>Streptophyta</taxon>
        <taxon>Embryophyta</taxon>
        <taxon>Tracheophyta</taxon>
        <taxon>Spermatophyta</taxon>
        <taxon>Magnoliopsida</taxon>
        <taxon>eudicotyledons</taxon>
        <taxon>Gunneridae</taxon>
        <taxon>Pentapetalae</taxon>
        <taxon>rosids</taxon>
        <taxon>malvids</taxon>
        <taxon>Myrtales</taxon>
        <taxon>Myrtaceae</taxon>
        <taxon>Myrtoideae</taxon>
        <taxon>Eucalypteae</taxon>
        <taxon>Eucalyptus</taxon>
    </lineage>
</organism>
<gene>
    <name evidence="2" type="ORF">ACJRO7_035636</name>
</gene>
<reference evidence="2 3" key="1">
    <citation type="submission" date="2024-11" db="EMBL/GenBank/DDBJ databases">
        <title>Chromosome-level genome assembly of Eucalyptus globulus Labill. provides insights into its genome evolution.</title>
        <authorList>
            <person name="Li X."/>
        </authorList>
    </citation>
    <scope>NUCLEOTIDE SEQUENCE [LARGE SCALE GENOMIC DNA]</scope>
    <source>
        <strain evidence="2">CL2024</strain>
        <tissue evidence="2">Fresh tender leaves</tissue>
    </source>
</reference>
<accession>A0ABD3J9G9</accession>
<feature type="compositionally biased region" description="Polar residues" evidence="1">
    <location>
        <begin position="33"/>
        <end position="54"/>
    </location>
</feature>
<feature type="compositionally biased region" description="Basic and acidic residues" evidence="1">
    <location>
        <begin position="1"/>
        <end position="10"/>
    </location>
</feature>
<dbReference type="Proteomes" id="UP001634007">
    <property type="component" value="Unassembled WGS sequence"/>
</dbReference>